<feature type="transmembrane region" description="Helical" evidence="1">
    <location>
        <begin position="39"/>
        <end position="62"/>
    </location>
</feature>
<feature type="transmembrane region" description="Helical" evidence="1">
    <location>
        <begin position="7"/>
        <end position="27"/>
    </location>
</feature>
<protein>
    <submittedName>
        <fullName evidence="2">Uncharacterized protein</fullName>
    </submittedName>
</protein>
<evidence type="ECO:0000313" key="2">
    <source>
        <dbReference type="EMBL" id="WNL34387.1"/>
    </source>
</evidence>
<dbReference type="Proteomes" id="UP001305220">
    <property type="component" value="Chromosome"/>
</dbReference>
<dbReference type="RefSeq" id="WP_066168995.1">
    <property type="nucleotide sequence ID" value="NZ_CP128652.1"/>
</dbReference>
<organism evidence="2">
    <name type="scientific">Arcobacter cryaerophilus gv. pseudocryaerophilus</name>
    <dbReference type="NCBI Taxonomy" id="2933791"/>
    <lineage>
        <taxon>Bacteria</taxon>
        <taxon>Pseudomonadati</taxon>
        <taxon>Campylobacterota</taxon>
        <taxon>Epsilonproteobacteria</taxon>
        <taxon>Campylobacterales</taxon>
        <taxon>Arcobacteraceae</taxon>
        <taxon>Aliarcobacter</taxon>
    </lineage>
</organism>
<feature type="transmembrane region" description="Helical" evidence="1">
    <location>
        <begin position="136"/>
        <end position="159"/>
    </location>
</feature>
<gene>
    <name evidence="2" type="ORF">RMP68_01970</name>
</gene>
<accession>A0AA96DU56</accession>
<keyword evidence="1" id="KW-0472">Membrane</keyword>
<name>A0AA96DU56_9BACT</name>
<sequence length="190" mass="22925">MQILTKYLILLIIIFIGLFIEQIFNFYKTIVFDGNTITLLVSLISGLFGFTVAVIPFAIQLFNQDNTNKKNDFLNKLMKKDKFDYFIKPMFNRFIKMLYIMFCLFAYAIFLTILETNKENLKSFSFLHQIFFEEPFYKYLITILFYFYMVLIIEFFIMLRNIIRDLQTLVFNFFKSKESELKELEENKNA</sequence>
<keyword evidence="1" id="KW-1133">Transmembrane helix</keyword>
<dbReference type="AlphaFoldDB" id="A0AA96DU56"/>
<evidence type="ECO:0000256" key="1">
    <source>
        <dbReference type="SAM" id="Phobius"/>
    </source>
</evidence>
<feature type="transmembrane region" description="Helical" evidence="1">
    <location>
        <begin position="97"/>
        <end position="116"/>
    </location>
</feature>
<proteinExistence type="predicted"/>
<keyword evidence="1" id="KW-0812">Transmembrane</keyword>
<reference evidence="2" key="1">
    <citation type="submission" date="2023-09" db="EMBL/GenBank/DDBJ databases">
        <title>Arcobacter tbilisiensis sp. nov. isolated from chicken meat in Tbilisi, Georgia.</title>
        <authorList>
            <person name="Matthias R."/>
            <person name="Zautner A.E."/>
        </authorList>
    </citation>
    <scope>NUCLEOTIDE SEQUENCE</scope>
    <source>
        <strain evidence="2">LEO 62</strain>
    </source>
</reference>
<dbReference type="EMBL" id="CP134856">
    <property type="protein sequence ID" value="WNL34387.1"/>
    <property type="molecule type" value="Genomic_DNA"/>
</dbReference>